<keyword evidence="1" id="KW-0472">Membrane</keyword>
<feature type="transmembrane region" description="Helical" evidence="1">
    <location>
        <begin position="20"/>
        <end position="44"/>
    </location>
</feature>
<reference evidence="2 3" key="1">
    <citation type="journal article" date="2001" name="Int. J. Syst. Evol. Microbiol.">
        <title>Agreia bicolorata gen. nov., sp. nov., to accommodate actinobacteria isolated from narrow reed grass infected by the nematode Heteroanguina graminophila.</title>
        <authorList>
            <person name="Evtushenko L.I."/>
            <person name="Dorofeeva L.V."/>
            <person name="Dobrovolskaya T.G."/>
            <person name="Streshinskaya G.M."/>
            <person name="Subbotin S.A."/>
            <person name="Tiedje J.M."/>
        </authorList>
    </citation>
    <scope>NUCLEOTIDE SEQUENCE [LARGE SCALE GENOMIC DNA]</scope>
    <source>
        <strain evidence="2 3">VKM Ac-1804</strain>
    </source>
</reference>
<keyword evidence="1" id="KW-1133">Transmembrane helix</keyword>
<evidence type="ECO:0000313" key="3">
    <source>
        <dbReference type="Proteomes" id="UP000032503"/>
    </source>
</evidence>
<organism evidence="2 3">
    <name type="scientific">Agreia bicolorata</name>
    <dbReference type="NCBI Taxonomy" id="110935"/>
    <lineage>
        <taxon>Bacteria</taxon>
        <taxon>Bacillati</taxon>
        <taxon>Actinomycetota</taxon>
        <taxon>Actinomycetes</taxon>
        <taxon>Micrococcales</taxon>
        <taxon>Microbacteriaceae</taxon>
        <taxon>Agreia</taxon>
    </lineage>
</organism>
<feature type="transmembrane region" description="Helical" evidence="1">
    <location>
        <begin position="116"/>
        <end position="132"/>
    </location>
</feature>
<evidence type="ECO:0000256" key="1">
    <source>
        <dbReference type="SAM" id="Phobius"/>
    </source>
</evidence>
<feature type="transmembrane region" description="Helical" evidence="1">
    <location>
        <begin position="152"/>
        <end position="170"/>
    </location>
</feature>
<evidence type="ECO:0000313" key="2">
    <source>
        <dbReference type="EMBL" id="KJC64675.1"/>
    </source>
</evidence>
<dbReference type="Proteomes" id="UP000032503">
    <property type="component" value="Unassembled WGS sequence"/>
</dbReference>
<accession>A0ABR5CGG8</accession>
<gene>
    <name evidence="2" type="ORF">TZ00_10170</name>
</gene>
<name>A0ABR5CGG8_9MICO</name>
<protein>
    <submittedName>
        <fullName evidence="2">Uncharacterized protein</fullName>
    </submittedName>
</protein>
<dbReference type="EMBL" id="JYFC01000003">
    <property type="protein sequence ID" value="KJC64675.1"/>
    <property type="molecule type" value="Genomic_DNA"/>
</dbReference>
<keyword evidence="3" id="KW-1185">Reference proteome</keyword>
<sequence>MDGHPFNAGLSERRSEGWPWWALFVQTSIAWVALLPFLTSDAVMQIMSIHVEESAPVGPSEMDNGVLGLFLLPVLLLLLLLIIGTPGAVMISAAVILGLPIRLGAAAQCWLMAHRWLPWSVAVTGAALFVVIEFTGPARPWPTGQPFYTPSSAPLTLAMLLIAIGFTNLWHPRRKARWHALEIVEIARVEKRSTT</sequence>
<keyword evidence="1" id="KW-0812">Transmembrane</keyword>
<proteinExistence type="predicted"/>
<comment type="caution">
    <text evidence="2">The sequence shown here is derived from an EMBL/GenBank/DDBJ whole genome shotgun (WGS) entry which is preliminary data.</text>
</comment>